<proteinExistence type="predicted"/>
<gene>
    <name evidence="1" type="ORF">PENARI_c008G09881</name>
</gene>
<dbReference type="EMBL" id="LXJU01000008">
    <property type="protein sequence ID" value="OGE53355.1"/>
    <property type="molecule type" value="Genomic_DNA"/>
</dbReference>
<name>A0A1F5LJQ8_PENAI</name>
<keyword evidence="2" id="KW-1185">Reference proteome</keyword>
<evidence type="ECO:0000313" key="2">
    <source>
        <dbReference type="Proteomes" id="UP000177622"/>
    </source>
</evidence>
<reference evidence="1 2" key="1">
    <citation type="journal article" date="2016" name="Sci. Rep.">
        <title>Penicillium arizonense, a new, genome sequenced fungal species, reveals a high chemical diversity in secreted metabolites.</title>
        <authorList>
            <person name="Grijseels S."/>
            <person name="Nielsen J.C."/>
            <person name="Randelovic M."/>
            <person name="Nielsen J."/>
            <person name="Nielsen K.F."/>
            <person name="Workman M."/>
            <person name="Frisvad J.C."/>
        </authorList>
    </citation>
    <scope>NUCLEOTIDE SEQUENCE [LARGE SCALE GENOMIC DNA]</scope>
    <source>
        <strain evidence="1 2">CBS 141311</strain>
    </source>
</reference>
<accession>A0A1F5LJQ8</accession>
<sequence length="110" mass="12030">MTFSISVTHKTPKIAVGEVSLYHHLREEQHENVLGLAASTLIQQGCACIIALKLSVHEGILHCQIYRVGRGADPSVLSDGSCPETEYVALRAKVNLAFNWVSAPYIENGR</sequence>
<dbReference type="AlphaFoldDB" id="A0A1F5LJQ8"/>
<dbReference type="GeneID" id="34576334"/>
<dbReference type="OrthoDB" id="10363350at2759"/>
<organism evidence="1 2">
    <name type="scientific">Penicillium arizonense</name>
    <dbReference type="NCBI Taxonomy" id="1835702"/>
    <lineage>
        <taxon>Eukaryota</taxon>
        <taxon>Fungi</taxon>
        <taxon>Dikarya</taxon>
        <taxon>Ascomycota</taxon>
        <taxon>Pezizomycotina</taxon>
        <taxon>Eurotiomycetes</taxon>
        <taxon>Eurotiomycetidae</taxon>
        <taxon>Eurotiales</taxon>
        <taxon>Aspergillaceae</taxon>
        <taxon>Penicillium</taxon>
    </lineage>
</organism>
<comment type="caution">
    <text evidence="1">The sequence shown here is derived from an EMBL/GenBank/DDBJ whole genome shotgun (WGS) entry which is preliminary data.</text>
</comment>
<dbReference type="Proteomes" id="UP000177622">
    <property type="component" value="Unassembled WGS sequence"/>
</dbReference>
<protein>
    <submittedName>
        <fullName evidence="1">Uncharacterized protein</fullName>
    </submittedName>
</protein>
<evidence type="ECO:0000313" key="1">
    <source>
        <dbReference type="EMBL" id="OGE53355.1"/>
    </source>
</evidence>
<dbReference type="RefSeq" id="XP_022488793.1">
    <property type="nucleotide sequence ID" value="XM_022631600.1"/>
</dbReference>